<dbReference type="EMBL" id="DSRU01000290">
    <property type="protein sequence ID" value="HFN00069.1"/>
    <property type="molecule type" value="Genomic_DNA"/>
</dbReference>
<dbReference type="PROSITE" id="PS50293">
    <property type="entry name" value="TPR_REGION"/>
    <property type="match status" value="2"/>
</dbReference>
<keyword evidence="1" id="KW-0802">TPR repeat</keyword>
<proteinExistence type="predicted"/>
<protein>
    <submittedName>
        <fullName evidence="3">Tetratricopeptide repeat protein</fullName>
    </submittedName>
</protein>
<dbReference type="SMART" id="SM00028">
    <property type="entry name" value="TPR"/>
    <property type="match status" value="12"/>
</dbReference>
<dbReference type="PANTHER" id="PTHR10098:SF108">
    <property type="entry name" value="TETRATRICOPEPTIDE REPEAT PROTEIN 28"/>
    <property type="match status" value="1"/>
</dbReference>
<dbReference type="AlphaFoldDB" id="A0A7C3KHI5"/>
<dbReference type="Pfam" id="PF13424">
    <property type="entry name" value="TPR_12"/>
    <property type="match status" value="5"/>
</dbReference>
<dbReference type="PROSITE" id="PS50005">
    <property type="entry name" value="TPR"/>
    <property type="match status" value="6"/>
</dbReference>
<feature type="repeat" description="TPR" evidence="1">
    <location>
        <begin position="363"/>
        <end position="396"/>
    </location>
</feature>
<dbReference type="InterPro" id="IPR011990">
    <property type="entry name" value="TPR-like_helical_dom_sf"/>
</dbReference>
<organism evidence="3">
    <name type="scientific">Oscillatoriales cyanobacterium SpSt-418</name>
    <dbReference type="NCBI Taxonomy" id="2282169"/>
    <lineage>
        <taxon>Bacteria</taxon>
        <taxon>Bacillati</taxon>
        <taxon>Cyanobacteriota</taxon>
        <taxon>Cyanophyceae</taxon>
        <taxon>Oscillatoriophycideae</taxon>
        <taxon>Oscillatoriales</taxon>
    </lineage>
</organism>
<name>A0A7C3KHI5_9CYAN</name>
<dbReference type="InterPro" id="IPR019734">
    <property type="entry name" value="TPR_rpt"/>
</dbReference>
<feature type="domain" description="CHAT" evidence="2">
    <location>
        <begin position="680"/>
        <end position="961"/>
    </location>
</feature>
<dbReference type="InterPro" id="IPR024983">
    <property type="entry name" value="CHAT_dom"/>
</dbReference>
<dbReference type="Pfam" id="PF13181">
    <property type="entry name" value="TPR_8"/>
    <property type="match status" value="1"/>
</dbReference>
<accession>A0A7C3KHI5</accession>
<dbReference type="Pfam" id="PF13374">
    <property type="entry name" value="TPR_10"/>
    <property type="match status" value="1"/>
</dbReference>
<dbReference type="PANTHER" id="PTHR10098">
    <property type="entry name" value="RAPSYN-RELATED"/>
    <property type="match status" value="1"/>
</dbReference>
<dbReference type="Pfam" id="PF12770">
    <property type="entry name" value="CHAT"/>
    <property type="match status" value="1"/>
</dbReference>
<dbReference type="Gene3D" id="1.25.40.10">
    <property type="entry name" value="Tetratricopeptide repeat domain"/>
    <property type="match status" value="3"/>
</dbReference>
<comment type="caution">
    <text evidence="3">The sequence shown here is derived from an EMBL/GenBank/DDBJ whole genome shotgun (WGS) entry which is preliminary data.</text>
</comment>
<feature type="repeat" description="TPR" evidence="1">
    <location>
        <begin position="403"/>
        <end position="436"/>
    </location>
</feature>
<evidence type="ECO:0000259" key="2">
    <source>
        <dbReference type="Pfam" id="PF12770"/>
    </source>
</evidence>
<reference evidence="3" key="1">
    <citation type="journal article" date="2020" name="mSystems">
        <title>Genome- and Community-Level Interaction Insights into Carbon Utilization and Element Cycling Functions of Hydrothermarchaeota in Hydrothermal Sediment.</title>
        <authorList>
            <person name="Zhou Z."/>
            <person name="Liu Y."/>
            <person name="Xu W."/>
            <person name="Pan J."/>
            <person name="Luo Z.H."/>
            <person name="Li M."/>
        </authorList>
    </citation>
    <scope>NUCLEOTIDE SEQUENCE [LARGE SCALE GENOMIC DNA]</scope>
    <source>
        <strain evidence="3">SpSt-418</strain>
    </source>
</reference>
<gene>
    <name evidence="3" type="ORF">ENR64_20380</name>
</gene>
<dbReference type="SUPFAM" id="SSF48452">
    <property type="entry name" value="TPR-like"/>
    <property type="match status" value="3"/>
</dbReference>
<evidence type="ECO:0000313" key="3">
    <source>
        <dbReference type="EMBL" id="HFN00069.1"/>
    </source>
</evidence>
<sequence length="962" mass="106378">MKSPNLKLVSLMFLTGITVWGGIPLLHSFSRPALAQTTAQKESDRLFKLGIQQYQTRQITGAIRSLQQALKIYQQTSDRRGETETLLFLGLSYTSLKQYDSAIAYSEQALARFRELRDIQGEALALMNLGNAYNALSQYAKAISYYQQTLPIYQRLGDREGRAIALMNLGNAHNEQSQYTAAIPYLEQAIPLFRAVQNTGGEAISFYDLGNAYFSLAKYSKAISYYQQALPLFQTTKNQASEADVLNRLGVAYDSLSQYPEAIRYFEQALSIYQALQNREGEAKMLGNLGNAYRALSQYAQAIAYTKQAIPVFRALKDPNSEATALTNLGNIHISLSQTSQAITYYEQSLPIFRELGDRAGEANTLNNLAVVYVSQAQFPKAIAYLEQALLIYQATQNREGEASVYAIWGNAYLIQAQYSKAITYYEQALPIFRQVGDRNREGYVLDNLGTTFSFLRQYEKAMSYYKQSLPILRAVSDRNGEAISLSNLGRMLLAMEQPTQAEPFLRQAIQLRECLRVGLTDDQKVSIFEDQKDAYQSLQQVLIAQNKPAEALEIAERGRARAFVELLAQRLNPLPNASDVCTPVQPPNLVQIQQIAKQQNATLVEYSVIGRDRLFIWVVQPNGKLHFREVELKASLKGIALAEWVKMTRYEDLNVRGRGIGLVESPAETQNAELLDKANLNTLHQWLIEPIAELLPQQADQRIIFIPHDALFLVPFAALRDAEGRYLIEKHTIATAPSIQTLALTRKQKQAIASRSKGGAALIVGNPVMPEVTVIAGEKPVQLAALPGAKAEAQALATLFKTSALLGAQATEATVKAQMPKASLIHLATHGLFDDDRGLESALALTPTDTEDGFLTAAEMSDLSLQAKLVVLSACDTGRGKITGDGVIGLSRSLISAGVPSVIVSLWAVPDAPTAFLMTEFYKNRESTGDHAKALRQAMLTTLQRYPKPRDWAAFALIGES</sequence>
<feature type="repeat" description="TPR" evidence="1">
    <location>
        <begin position="203"/>
        <end position="236"/>
    </location>
</feature>
<evidence type="ECO:0000256" key="1">
    <source>
        <dbReference type="PROSITE-ProRule" id="PRU00339"/>
    </source>
</evidence>
<feature type="repeat" description="TPR" evidence="1">
    <location>
        <begin position="243"/>
        <end position="276"/>
    </location>
</feature>
<feature type="repeat" description="TPR" evidence="1">
    <location>
        <begin position="323"/>
        <end position="356"/>
    </location>
</feature>
<feature type="repeat" description="TPR" evidence="1">
    <location>
        <begin position="123"/>
        <end position="156"/>
    </location>
</feature>